<protein>
    <submittedName>
        <fullName evidence="7">S8 family serine peptidase</fullName>
    </submittedName>
</protein>
<comment type="caution">
    <text evidence="7">The sequence shown here is derived from an EMBL/GenBank/DDBJ whole genome shotgun (WGS) entry which is preliminary data.</text>
</comment>
<dbReference type="PROSITE" id="PS51892">
    <property type="entry name" value="SUBTILASE"/>
    <property type="match status" value="1"/>
</dbReference>
<feature type="active site" description="Charge relay system" evidence="4">
    <location>
        <position position="475"/>
    </location>
</feature>
<dbReference type="SUPFAM" id="SSF49785">
    <property type="entry name" value="Galactose-binding domain-like"/>
    <property type="match status" value="1"/>
</dbReference>
<organism evidence="7 8">
    <name type="scientific">Eiseniibacteriota bacterium</name>
    <dbReference type="NCBI Taxonomy" id="2212470"/>
    <lineage>
        <taxon>Bacteria</taxon>
        <taxon>Candidatus Eiseniibacteriota</taxon>
    </lineage>
</organism>
<keyword evidence="1 4" id="KW-0645">Protease</keyword>
<dbReference type="PANTHER" id="PTHR43399">
    <property type="entry name" value="SUBTILISIN-RELATED"/>
    <property type="match status" value="1"/>
</dbReference>
<evidence type="ECO:0000259" key="5">
    <source>
        <dbReference type="Pfam" id="PF00082"/>
    </source>
</evidence>
<dbReference type="GO" id="GO:0006508">
    <property type="term" value="P:proteolysis"/>
    <property type="evidence" value="ECO:0007669"/>
    <property type="project" value="UniProtKB-KW"/>
</dbReference>
<dbReference type="Gene3D" id="2.60.120.380">
    <property type="match status" value="1"/>
</dbReference>
<evidence type="ECO:0000259" key="6">
    <source>
        <dbReference type="Pfam" id="PF13860"/>
    </source>
</evidence>
<evidence type="ECO:0000256" key="2">
    <source>
        <dbReference type="ARBA" id="ARBA00022801"/>
    </source>
</evidence>
<feature type="active site" description="Charge relay system" evidence="4">
    <location>
        <position position="255"/>
    </location>
</feature>
<evidence type="ECO:0000313" key="8">
    <source>
        <dbReference type="Proteomes" id="UP000777784"/>
    </source>
</evidence>
<dbReference type="Pfam" id="PF13860">
    <property type="entry name" value="FlgD_ig"/>
    <property type="match status" value="1"/>
</dbReference>
<keyword evidence="3 4" id="KW-0720">Serine protease</keyword>
<feature type="domain" description="Peptidase S8/S53" evidence="5">
    <location>
        <begin position="246"/>
        <end position="531"/>
    </location>
</feature>
<dbReference type="AlphaFoldDB" id="A0A948RXR1"/>
<name>A0A948RXR1_UNCEI</name>
<dbReference type="SUPFAM" id="SSF52743">
    <property type="entry name" value="Subtilisin-like"/>
    <property type="match status" value="1"/>
</dbReference>
<evidence type="ECO:0000256" key="3">
    <source>
        <dbReference type="ARBA" id="ARBA00022825"/>
    </source>
</evidence>
<feature type="domain" description="FlgD/Vpr Ig-like" evidence="6">
    <location>
        <begin position="696"/>
        <end position="760"/>
    </location>
</feature>
<dbReference type="CDD" id="cd04842">
    <property type="entry name" value="Peptidases_S8_Kp43_protease"/>
    <property type="match status" value="1"/>
</dbReference>
<reference evidence="7" key="1">
    <citation type="submission" date="2021-05" db="EMBL/GenBank/DDBJ databases">
        <title>Energy efficiency and biological interactions define the core microbiome of deep oligotrophic groundwater.</title>
        <authorList>
            <person name="Mehrshad M."/>
            <person name="Lopez-Fernandez M."/>
            <person name="Bell E."/>
            <person name="Bernier-Latmani R."/>
            <person name="Bertilsson S."/>
            <person name="Dopson M."/>
        </authorList>
    </citation>
    <scope>NUCLEOTIDE SEQUENCE</scope>
    <source>
        <strain evidence="7">Modern_marine.mb.64</strain>
    </source>
</reference>
<dbReference type="InterPro" id="IPR025965">
    <property type="entry name" value="FlgD/Vpr_Ig-like"/>
</dbReference>
<evidence type="ECO:0000256" key="4">
    <source>
        <dbReference type="PROSITE-ProRule" id="PRU01240"/>
    </source>
</evidence>
<comment type="similarity">
    <text evidence="4">Belongs to the peptidase S8 family.</text>
</comment>
<dbReference type="InterPro" id="IPR034058">
    <property type="entry name" value="TagA/B/C/D_pept_dom"/>
</dbReference>
<dbReference type="InterPro" id="IPR015500">
    <property type="entry name" value="Peptidase_S8_subtilisin-rel"/>
</dbReference>
<dbReference type="Gene3D" id="3.40.50.200">
    <property type="entry name" value="Peptidase S8/S53 domain"/>
    <property type="match status" value="1"/>
</dbReference>
<evidence type="ECO:0000313" key="7">
    <source>
        <dbReference type="EMBL" id="MBU2691487.1"/>
    </source>
</evidence>
<dbReference type="InterPro" id="IPR036852">
    <property type="entry name" value="Peptidase_S8/S53_dom_sf"/>
</dbReference>
<dbReference type="InterPro" id="IPR000209">
    <property type="entry name" value="Peptidase_S8/S53_dom"/>
</dbReference>
<evidence type="ECO:0000256" key="1">
    <source>
        <dbReference type="ARBA" id="ARBA00022670"/>
    </source>
</evidence>
<dbReference type="InterPro" id="IPR008979">
    <property type="entry name" value="Galactose-bd-like_sf"/>
</dbReference>
<feature type="active site" description="Charge relay system" evidence="4">
    <location>
        <position position="280"/>
    </location>
</feature>
<dbReference type="PRINTS" id="PR00723">
    <property type="entry name" value="SUBTILISIN"/>
</dbReference>
<accession>A0A948RXR1</accession>
<dbReference type="Proteomes" id="UP000777784">
    <property type="component" value="Unassembled WGS sequence"/>
</dbReference>
<dbReference type="EMBL" id="JAHJDP010000065">
    <property type="protein sequence ID" value="MBU2691487.1"/>
    <property type="molecule type" value="Genomic_DNA"/>
</dbReference>
<proteinExistence type="inferred from homology"/>
<dbReference type="InterPro" id="IPR051048">
    <property type="entry name" value="Peptidase_S8/S53_subtilisin"/>
</dbReference>
<gene>
    <name evidence="7" type="ORF">KJ970_11220</name>
</gene>
<keyword evidence="2 4" id="KW-0378">Hydrolase</keyword>
<sequence>MRRNIVSPDNHARRIVFISILLAGFWITTSFGMEPAAGGSNQVLLKAGRLTPVDGDLHAGLDYLRDHADRPSAHLLVQLRTIPDLSMRRRLEIQGIHLQQYIPNRSWLASVPTDINKTVLAAAGVSWLYPLSAEEKIDRRILEGARAPWAVTHDGDLICVVEMYKDIPLERGRALMESQTTLFSARLRSLNAYFAVLHPGQIRALASFDEVQMISLRPPDLEPLNDGVREALGVDPVQEPPYDLDGSGVDILVYDTGLIDTHPDFGDRVVWGELGAVDMHATHMAGTIAGDGTNSGGLLRGMAPAAGLISYIYEACNPYCLYNSPLDIEDNYYDAAWIYGADLANNSIGSHIAQNGYPCEWEGDYELVAWVMDAISCGALGLPFLSVWSVGNERSDGRCGTTYGTVGIPATAKNVIAVGSTMSNDHSMTWFSSWGPVDDGRIRPDICAPGCQVGGDNGVTSTIPGGGYESWCGNSMSPPSVSGILALALQQLRQITGDPEYQPLPSTLKALLINTAQDEGPIGPDFQFGYGEVRAQGAIDAIRDGDALEEASLEQDQVDAYQFQLGRDEGEIKITVVWSDPPGSQFAEIALINDLDITLTSPGGVSYDPWVLDHTQPESPAINGGDHLNPVEQVWVADPEEGLWTLFVSGTSIPEGPQSYSLSANLPLLRGPAAVEEPIVARPDAESNYPNPFKNSTTIQFRMRPPAGGVEIAIQDIRGRRVRTLIDERPSNGLCRLSWDGCNDRGEKMPAGFYFYNVKGLQDAGHVTGKGRMLLVR</sequence>
<dbReference type="GO" id="GO:0004252">
    <property type="term" value="F:serine-type endopeptidase activity"/>
    <property type="evidence" value="ECO:0007669"/>
    <property type="project" value="UniProtKB-UniRule"/>
</dbReference>
<dbReference type="Pfam" id="PF00082">
    <property type="entry name" value="Peptidase_S8"/>
    <property type="match status" value="1"/>
</dbReference>
<dbReference type="PANTHER" id="PTHR43399:SF5">
    <property type="entry name" value="PEPTIDASE S8 FAMILY WITH PROTEASE-ASSOCIATED DOMAIN"/>
    <property type="match status" value="1"/>
</dbReference>
<dbReference type="Gene3D" id="2.60.40.4070">
    <property type="match status" value="1"/>
</dbReference>